<dbReference type="EnsemblMetazoa" id="Aqu2.1.41198_001">
    <property type="protein sequence ID" value="Aqu2.1.41198_001"/>
    <property type="gene ID" value="Aqu2.1.41198"/>
</dbReference>
<name>A0A1X7VP80_AMPQE</name>
<dbReference type="InParanoid" id="A0A1X7VP80"/>
<reference evidence="2" key="1">
    <citation type="submission" date="2017-05" db="UniProtKB">
        <authorList>
            <consortium name="EnsemblMetazoa"/>
        </authorList>
    </citation>
    <scope>IDENTIFICATION</scope>
</reference>
<feature type="compositionally biased region" description="Basic and acidic residues" evidence="1">
    <location>
        <begin position="21"/>
        <end position="37"/>
    </location>
</feature>
<evidence type="ECO:0000313" key="2">
    <source>
        <dbReference type="EnsemblMetazoa" id="Aqu2.1.41198_001"/>
    </source>
</evidence>
<evidence type="ECO:0000256" key="1">
    <source>
        <dbReference type="SAM" id="MobiDB-lite"/>
    </source>
</evidence>
<proteinExistence type="predicted"/>
<protein>
    <submittedName>
        <fullName evidence="2">Uncharacterized protein</fullName>
    </submittedName>
</protein>
<feature type="region of interest" description="Disordered" evidence="1">
    <location>
        <begin position="1"/>
        <end position="37"/>
    </location>
</feature>
<dbReference type="AlphaFoldDB" id="A0A1X7VP80"/>
<accession>A0A1X7VP80</accession>
<sequence length="37" mass="4068">IGMQPQTPTEKKGTLKNRRGGKGERREGEKEERGGGD</sequence>
<organism evidence="2">
    <name type="scientific">Amphimedon queenslandica</name>
    <name type="common">Sponge</name>
    <dbReference type="NCBI Taxonomy" id="400682"/>
    <lineage>
        <taxon>Eukaryota</taxon>
        <taxon>Metazoa</taxon>
        <taxon>Porifera</taxon>
        <taxon>Demospongiae</taxon>
        <taxon>Heteroscleromorpha</taxon>
        <taxon>Haplosclerida</taxon>
        <taxon>Niphatidae</taxon>
        <taxon>Amphimedon</taxon>
    </lineage>
</organism>